<dbReference type="Pfam" id="PF13302">
    <property type="entry name" value="Acetyltransf_3"/>
    <property type="match status" value="1"/>
</dbReference>
<dbReference type="AlphaFoldDB" id="A0A1D3TSC0"/>
<keyword evidence="3" id="KW-1185">Reference proteome</keyword>
<dbReference type="InterPro" id="IPR000182">
    <property type="entry name" value="GNAT_dom"/>
</dbReference>
<sequence length="185" mass="21512">MNIQYGCVTMRALERKDMAMLLAILNDPDVENMMAGWSFPMSEENQMKWFEHFDPNKELRCMIDVVNGATIGTIGLVDIDWKNRKAELFYKVVNDIEKRVKGDVNDATMGILAYAFDELNMHCITGLTLEKNIFSQKMLKKCGFTQEGVLRKRIYKKGEYWNQVNYSILKEEFEEKRATEAGIEK</sequence>
<name>A0A1D3TSC0_9FIRM</name>
<keyword evidence="2" id="KW-0808">Transferase</keyword>
<dbReference type="EMBL" id="FMKA01000006">
    <property type="protein sequence ID" value="SCP96713.1"/>
    <property type="molecule type" value="Genomic_DNA"/>
</dbReference>
<dbReference type="PANTHER" id="PTHR43415:SF3">
    <property type="entry name" value="GNAT-FAMILY ACETYLTRANSFERASE"/>
    <property type="match status" value="1"/>
</dbReference>
<dbReference type="InterPro" id="IPR016181">
    <property type="entry name" value="Acyl_CoA_acyltransferase"/>
</dbReference>
<evidence type="ECO:0000313" key="2">
    <source>
        <dbReference type="EMBL" id="SCP96713.1"/>
    </source>
</evidence>
<organism evidence="2 3">
    <name type="scientific">Anaerobium acetethylicum</name>
    <dbReference type="NCBI Taxonomy" id="1619234"/>
    <lineage>
        <taxon>Bacteria</taxon>
        <taxon>Bacillati</taxon>
        <taxon>Bacillota</taxon>
        <taxon>Clostridia</taxon>
        <taxon>Lachnospirales</taxon>
        <taxon>Lachnospiraceae</taxon>
        <taxon>Anaerobium</taxon>
    </lineage>
</organism>
<dbReference type="STRING" id="1619234.SAMN05421730_100614"/>
<evidence type="ECO:0000259" key="1">
    <source>
        <dbReference type="PROSITE" id="PS51186"/>
    </source>
</evidence>
<protein>
    <submittedName>
        <fullName evidence="2">Protein N-acetyltransferase, RimJ/RimL family</fullName>
    </submittedName>
</protein>
<dbReference type="SUPFAM" id="SSF55729">
    <property type="entry name" value="Acyl-CoA N-acyltransferases (Nat)"/>
    <property type="match status" value="1"/>
</dbReference>
<reference evidence="2 3" key="1">
    <citation type="submission" date="2016-09" db="EMBL/GenBank/DDBJ databases">
        <authorList>
            <person name="Capua I."/>
            <person name="De Benedictis P."/>
            <person name="Joannis T."/>
            <person name="Lombin L.H."/>
            <person name="Cattoli G."/>
        </authorList>
    </citation>
    <scope>NUCLEOTIDE SEQUENCE [LARGE SCALE GENOMIC DNA]</scope>
    <source>
        <strain evidence="2 3">GluBS11</strain>
    </source>
</reference>
<evidence type="ECO:0000313" key="3">
    <source>
        <dbReference type="Proteomes" id="UP000199315"/>
    </source>
</evidence>
<dbReference type="PROSITE" id="PS51186">
    <property type="entry name" value="GNAT"/>
    <property type="match status" value="1"/>
</dbReference>
<proteinExistence type="predicted"/>
<dbReference type="GO" id="GO:0016747">
    <property type="term" value="F:acyltransferase activity, transferring groups other than amino-acyl groups"/>
    <property type="evidence" value="ECO:0007669"/>
    <property type="project" value="InterPro"/>
</dbReference>
<feature type="domain" description="N-acetyltransferase" evidence="1">
    <location>
        <begin position="8"/>
        <end position="167"/>
    </location>
</feature>
<dbReference type="Gene3D" id="3.40.630.30">
    <property type="match status" value="1"/>
</dbReference>
<gene>
    <name evidence="2" type="ORF">SAMN05421730_100614</name>
</gene>
<dbReference type="Proteomes" id="UP000199315">
    <property type="component" value="Unassembled WGS sequence"/>
</dbReference>
<dbReference type="RefSeq" id="WP_169823615.1">
    <property type="nucleotide sequence ID" value="NZ_FMKA01000006.1"/>
</dbReference>
<dbReference type="PANTHER" id="PTHR43415">
    <property type="entry name" value="SPERMIDINE N(1)-ACETYLTRANSFERASE"/>
    <property type="match status" value="1"/>
</dbReference>
<accession>A0A1D3TSC0</accession>